<keyword evidence="1" id="KW-1133">Transmembrane helix</keyword>
<organism evidence="2 3">
    <name type="scientific">Rhodopirellula baltica WH47</name>
    <dbReference type="NCBI Taxonomy" id="991778"/>
    <lineage>
        <taxon>Bacteria</taxon>
        <taxon>Pseudomonadati</taxon>
        <taxon>Planctomycetota</taxon>
        <taxon>Planctomycetia</taxon>
        <taxon>Pirellulales</taxon>
        <taxon>Pirellulaceae</taxon>
        <taxon>Rhodopirellula</taxon>
    </lineage>
</organism>
<evidence type="ECO:0000313" key="2">
    <source>
        <dbReference type="EMBL" id="EGF24595.1"/>
    </source>
</evidence>
<comment type="caution">
    <text evidence="2">The sequence shown here is derived from an EMBL/GenBank/DDBJ whole genome shotgun (WGS) entry which is preliminary data.</text>
</comment>
<dbReference type="AlphaFoldDB" id="F2B0G3"/>
<reference evidence="2 3" key="1">
    <citation type="journal article" date="2013" name="Mar. Genomics">
        <title>Expression of sulfatases in Rhodopirellula baltica and the diversity of sulfatases in the genus Rhodopirellula.</title>
        <authorList>
            <person name="Wegner C.E."/>
            <person name="Richter-Heitmann T."/>
            <person name="Klindworth A."/>
            <person name="Klockow C."/>
            <person name="Richter M."/>
            <person name="Achstetter T."/>
            <person name="Glockner F.O."/>
            <person name="Harder J."/>
        </authorList>
    </citation>
    <scope>NUCLEOTIDE SEQUENCE [LARGE SCALE GENOMIC DNA]</scope>
    <source>
        <strain evidence="2 3">WH47</strain>
    </source>
</reference>
<keyword evidence="1" id="KW-0472">Membrane</keyword>
<dbReference type="PATRIC" id="fig|991778.3.peg.5801"/>
<name>F2B0G3_RHOBT</name>
<dbReference type="EMBL" id="AFAR01000282">
    <property type="protein sequence ID" value="EGF24595.1"/>
    <property type="molecule type" value="Genomic_DNA"/>
</dbReference>
<dbReference type="Pfam" id="PF07963">
    <property type="entry name" value="N_methyl"/>
    <property type="match status" value="1"/>
</dbReference>
<accession>F2B0G3</accession>
<keyword evidence="1" id="KW-0812">Transmembrane</keyword>
<evidence type="ECO:0000256" key="1">
    <source>
        <dbReference type="SAM" id="Phobius"/>
    </source>
</evidence>
<dbReference type="RefSeq" id="WP_007329373.1">
    <property type="nucleotide sequence ID" value="NZ_AFAR01000282.1"/>
</dbReference>
<sequence>MNCQVKKLPARFAFTLVELMIAMTVTLLLMAALGKAFAVIGRSMKEGRSQVSLSSKLRGISFRIRNDLYSRTVDARPPISPVGGQGYFTYYEGPLTEHTYGLFGAEPTQETTGGDIDTPSSAGFNALENGPTYRRLSRYGDFDDYIAFTAEAKGEDWFTGKVPAYLVDDTAADPMEPRIIRSKRAEIIIWASPVWDLDKNQNELRIATTPASPSDPTWLPSPSKMPLFEDVDRNYAPDRIVLRQRILLVRPDLNVKGRLEFPFGTGPSTVRDGGPANGRSGSGFETTYLRPMNGNVNDPGAVPAGLAEIYPIGQTTYPNYVAPGSATDSAQVRQSNWLVGMAPMHQYFDISLRRVIHPDTGEPTNFVAANSLSDLVYPHNRFGHVRYPGRYFGRGQTAGAFQDRSDYATSMPLLALGGNDALTSWQGADDSRLDPPNATAPGWFPSAHPSSRTFNSVSGELFGLFNGWLLPEFELGDPNPRPNPAVPVSHWHREYVSTNDPRWDRTGEDVIASNILSFDLRGFDPGAPIFATAGMDEAPGVAGFDDDLSGTADDTDTVGLQFSSELGTVGSDDETITVNDIGISALLTLNNDTGFDILDLRDNAPSNTYSKSPGHFAALVGQGGFVDLCYPYLNGTPLQSLMASSGQVSTPPIPVVADAEVARNYTTFLNSSYSAFPIPTNGLDSLKYSGKLVHRGTAGSIVYFQPTYDTWTDGYEADGFDQSQRSDLSLTGGTPSGTTWVLNDASGLTKTPRGGAGAWRIDSGRFDSSFQECPPPFLSDLQAISVTVRLEDPPTGEITQFTIVEGLQ</sequence>
<protein>
    <submittedName>
        <fullName evidence="2">Uncharacterized protein</fullName>
    </submittedName>
</protein>
<gene>
    <name evidence="2" type="ORF">RBWH47_03643</name>
</gene>
<dbReference type="InterPro" id="IPR012902">
    <property type="entry name" value="N_methyl_site"/>
</dbReference>
<dbReference type="Proteomes" id="UP000006222">
    <property type="component" value="Unassembled WGS sequence"/>
</dbReference>
<feature type="transmembrane region" description="Helical" evidence="1">
    <location>
        <begin position="12"/>
        <end position="34"/>
    </location>
</feature>
<proteinExistence type="predicted"/>
<evidence type="ECO:0000313" key="3">
    <source>
        <dbReference type="Proteomes" id="UP000006222"/>
    </source>
</evidence>